<proteinExistence type="predicted"/>
<feature type="region of interest" description="Disordered" evidence="1">
    <location>
        <begin position="118"/>
        <end position="146"/>
    </location>
</feature>
<gene>
    <name evidence="2" type="ORF">Focb16_v005540</name>
</gene>
<evidence type="ECO:0000313" key="3">
    <source>
        <dbReference type="Proteomes" id="UP000320707"/>
    </source>
</evidence>
<organism evidence="2 3">
    <name type="scientific">Fusarium oxysporum f. sp. cubense</name>
    <dbReference type="NCBI Taxonomy" id="61366"/>
    <lineage>
        <taxon>Eukaryota</taxon>
        <taxon>Fungi</taxon>
        <taxon>Dikarya</taxon>
        <taxon>Ascomycota</taxon>
        <taxon>Pezizomycotina</taxon>
        <taxon>Sordariomycetes</taxon>
        <taxon>Hypocreomycetidae</taxon>
        <taxon>Hypocreales</taxon>
        <taxon>Nectriaceae</taxon>
        <taxon>Fusarium</taxon>
        <taxon>Fusarium oxysporum species complex</taxon>
    </lineage>
</organism>
<evidence type="ECO:0000313" key="2">
    <source>
        <dbReference type="EMBL" id="TVY75233.1"/>
    </source>
</evidence>
<name>A0A559LLW0_FUSOC</name>
<dbReference type="AlphaFoldDB" id="A0A559LLW0"/>
<feature type="compositionally biased region" description="Low complexity" evidence="1">
    <location>
        <begin position="203"/>
        <end position="217"/>
    </location>
</feature>
<accession>A0A559LLW0</accession>
<feature type="region of interest" description="Disordered" evidence="1">
    <location>
        <begin position="81"/>
        <end position="102"/>
    </location>
</feature>
<sequence length="234" mass="26407">MERSVSVVLPDLPTGSYVVYLKVTSERDSNAQSVEQVVKREAADRTENKKLAQKDQQKASACRQKVLRRWWEKRSINRDVTTQQSKNFEKRKGRRAEREAEQNFLNEEFNAMVMAEREKKAEEAGDEALSKKTEEIEISEDKDEPVVVNEHHNGRDDAVISVSTGSPHLTLSQWALQPKVLERNKKFHPLAEALLLPSRKKSLSPSPLAQPTTQQVNPPTPPSKNGKPSTAATT</sequence>
<feature type="region of interest" description="Disordered" evidence="1">
    <location>
        <begin position="198"/>
        <end position="234"/>
    </location>
</feature>
<protein>
    <submittedName>
        <fullName evidence="2">Uncharacterized protein</fullName>
    </submittedName>
</protein>
<evidence type="ECO:0000256" key="1">
    <source>
        <dbReference type="SAM" id="MobiDB-lite"/>
    </source>
</evidence>
<feature type="compositionally biased region" description="Basic and acidic residues" evidence="1">
    <location>
        <begin position="118"/>
        <end position="135"/>
    </location>
</feature>
<comment type="caution">
    <text evidence="2">The sequence shown here is derived from an EMBL/GenBank/DDBJ whole genome shotgun (WGS) entry which is preliminary data.</text>
</comment>
<dbReference type="Proteomes" id="UP000320707">
    <property type="component" value="Unassembled WGS sequence"/>
</dbReference>
<dbReference type="EMBL" id="SRMI01000003">
    <property type="protein sequence ID" value="TVY75233.1"/>
    <property type="molecule type" value="Genomic_DNA"/>
</dbReference>
<reference evidence="2 3" key="1">
    <citation type="journal article" date="2019" name="Microbiol. Resour. Announc.">
        <title>High-quality draft genome sequence of Fusarium oxysporum f. sp. cubense strain 160527, a causal agent of Panama disease.</title>
        <authorList>
            <person name="Asai S."/>
            <person name="Ayukawa Y."/>
            <person name="Gan P."/>
            <person name="Masuda S."/>
            <person name="Komatsu K."/>
            <person name="Shirasu K."/>
            <person name="Arie T."/>
        </authorList>
    </citation>
    <scope>NUCLEOTIDE SEQUENCE [LARGE SCALE GENOMIC DNA]</scope>
    <source>
        <strain evidence="2 3">160527</strain>
    </source>
</reference>